<evidence type="ECO:0000259" key="13">
    <source>
        <dbReference type="Pfam" id="PF01288"/>
    </source>
</evidence>
<evidence type="ECO:0000313" key="15">
    <source>
        <dbReference type="Proteomes" id="UP000199403"/>
    </source>
</evidence>
<proteinExistence type="inferred from homology"/>
<dbReference type="RefSeq" id="WP_244891230.1">
    <property type="nucleotide sequence ID" value="NZ_FNZH01000008.1"/>
</dbReference>
<dbReference type="EC" id="2.7.6.3" evidence="3"/>
<dbReference type="PANTHER" id="PTHR43071">
    <property type="entry name" value="2-AMINO-4-HYDROXY-6-HYDROXYMETHYLDIHYDROPTERIDINE PYROPHOSPHOKINASE"/>
    <property type="match status" value="1"/>
</dbReference>
<organism evidence="14 15">
    <name type="scientific">Cyclobacterium xiamenense</name>
    <dbReference type="NCBI Taxonomy" id="1297121"/>
    <lineage>
        <taxon>Bacteria</taxon>
        <taxon>Pseudomonadati</taxon>
        <taxon>Bacteroidota</taxon>
        <taxon>Cytophagia</taxon>
        <taxon>Cytophagales</taxon>
        <taxon>Cyclobacteriaceae</taxon>
        <taxon>Cyclobacterium</taxon>
    </lineage>
</organism>
<dbReference type="Gene3D" id="3.30.70.560">
    <property type="entry name" value="7,8-Dihydro-6-hydroxymethylpterin-pyrophosphokinase HPPK"/>
    <property type="match status" value="1"/>
</dbReference>
<dbReference type="EMBL" id="FNZH01000008">
    <property type="protein sequence ID" value="SEJ67506.1"/>
    <property type="molecule type" value="Genomic_DNA"/>
</dbReference>
<dbReference type="Pfam" id="PF01288">
    <property type="entry name" value="HPPK"/>
    <property type="match status" value="1"/>
</dbReference>
<dbReference type="NCBIfam" id="TIGR01498">
    <property type="entry name" value="folK"/>
    <property type="match status" value="1"/>
</dbReference>
<comment type="pathway">
    <text evidence="1">Cofactor biosynthesis; tetrahydrofolate biosynthesis; 2-amino-4-hydroxy-6-hydroxymethyl-7,8-dihydropteridine diphosphate from 7,8-dihydroneopterin triphosphate: step 4/4.</text>
</comment>
<evidence type="ECO:0000256" key="1">
    <source>
        <dbReference type="ARBA" id="ARBA00005051"/>
    </source>
</evidence>
<accession>A0A1H7ARD9</accession>
<evidence type="ECO:0000256" key="11">
    <source>
        <dbReference type="ARBA" id="ARBA00029766"/>
    </source>
</evidence>
<dbReference type="STRING" id="1416801.SAMN05192553_10817"/>
<protein>
    <recommendedName>
        <fullName evidence="4">2-amino-4-hydroxy-6-hydroxymethyldihydropteridine pyrophosphokinase</fullName>
        <ecNumber evidence="3">2.7.6.3</ecNumber>
    </recommendedName>
    <alternativeName>
        <fullName evidence="11">6-hydroxymethyl-7,8-dihydropterin pyrophosphokinase</fullName>
    </alternativeName>
    <alternativeName>
        <fullName evidence="12">7,8-dihydro-6-hydroxymethylpterin-pyrophosphokinase</fullName>
    </alternativeName>
</protein>
<evidence type="ECO:0000256" key="2">
    <source>
        <dbReference type="ARBA" id="ARBA00005810"/>
    </source>
</evidence>
<sequence length="162" mass="18367">MIHSVVLGLGGNQGERLALLKEAVNRLLGNMVLVRASGIYETEAWGGNSQRAYLNQVLAVQTDMEPEPTLRFLQQVEEELGRKRTDKWGDRTMDIDILYFDDRVINTDTLQVPHPQLPFRKFVLVPLAEILPNYQHPELGVSNRDLLIDCKDPLAVRLYADG</sequence>
<keyword evidence="9" id="KW-0289">Folate biosynthesis</keyword>
<keyword evidence="7 14" id="KW-0418">Kinase</keyword>
<evidence type="ECO:0000256" key="8">
    <source>
        <dbReference type="ARBA" id="ARBA00022840"/>
    </source>
</evidence>
<dbReference type="InterPro" id="IPR035907">
    <property type="entry name" value="Hppk_sf"/>
</dbReference>
<dbReference type="GO" id="GO:0046654">
    <property type="term" value="P:tetrahydrofolate biosynthetic process"/>
    <property type="evidence" value="ECO:0007669"/>
    <property type="project" value="UniProtKB-UniPathway"/>
</dbReference>
<evidence type="ECO:0000256" key="12">
    <source>
        <dbReference type="ARBA" id="ARBA00033413"/>
    </source>
</evidence>
<dbReference type="InterPro" id="IPR000550">
    <property type="entry name" value="Hppk"/>
</dbReference>
<dbReference type="GO" id="GO:0046656">
    <property type="term" value="P:folic acid biosynthetic process"/>
    <property type="evidence" value="ECO:0007669"/>
    <property type="project" value="UniProtKB-KW"/>
</dbReference>
<dbReference type="GO" id="GO:0005524">
    <property type="term" value="F:ATP binding"/>
    <property type="evidence" value="ECO:0007669"/>
    <property type="project" value="UniProtKB-KW"/>
</dbReference>
<dbReference type="Proteomes" id="UP000199403">
    <property type="component" value="Unassembled WGS sequence"/>
</dbReference>
<evidence type="ECO:0000256" key="9">
    <source>
        <dbReference type="ARBA" id="ARBA00022909"/>
    </source>
</evidence>
<evidence type="ECO:0000256" key="7">
    <source>
        <dbReference type="ARBA" id="ARBA00022777"/>
    </source>
</evidence>
<keyword evidence="15" id="KW-1185">Reference proteome</keyword>
<dbReference type="PANTHER" id="PTHR43071:SF1">
    <property type="entry name" value="2-AMINO-4-HYDROXY-6-HYDROXYMETHYLDIHYDROPTERIDINE PYROPHOSPHOKINASE"/>
    <property type="match status" value="1"/>
</dbReference>
<evidence type="ECO:0000256" key="4">
    <source>
        <dbReference type="ARBA" id="ARBA00016218"/>
    </source>
</evidence>
<dbReference type="GO" id="GO:0003848">
    <property type="term" value="F:2-amino-4-hydroxy-6-hydroxymethyldihydropteridine diphosphokinase activity"/>
    <property type="evidence" value="ECO:0007669"/>
    <property type="project" value="UniProtKB-EC"/>
</dbReference>
<gene>
    <name evidence="14" type="ORF">SAMN05192553_10817</name>
</gene>
<dbReference type="UniPathway" id="UPA00077">
    <property type="reaction ID" value="UER00155"/>
</dbReference>
<comment type="similarity">
    <text evidence="2">Belongs to the HPPK family.</text>
</comment>
<keyword evidence="6" id="KW-0547">Nucleotide-binding</keyword>
<dbReference type="CDD" id="cd00483">
    <property type="entry name" value="HPPK"/>
    <property type="match status" value="1"/>
</dbReference>
<comment type="function">
    <text evidence="10">Catalyzes the transfer of pyrophosphate from adenosine triphosphate (ATP) to 6-hydroxymethyl-7,8-dihydropterin, an enzymatic step in folate biosynthesis pathway.</text>
</comment>
<evidence type="ECO:0000313" key="14">
    <source>
        <dbReference type="EMBL" id="SEJ67506.1"/>
    </source>
</evidence>
<evidence type="ECO:0000256" key="10">
    <source>
        <dbReference type="ARBA" id="ARBA00029409"/>
    </source>
</evidence>
<evidence type="ECO:0000256" key="5">
    <source>
        <dbReference type="ARBA" id="ARBA00022679"/>
    </source>
</evidence>
<dbReference type="AlphaFoldDB" id="A0A1H7ARD9"/>
<feature type="domain" description="7,8-dihydro-6-hydroxymethylpterin-pyrophosphokinase" evidence="13">
    <location>
        <begin position="6"/>
        <end position="132"/>
    </location>
</feature>
<evidence type="ECO:0000256" key="3">
    <source>
        <dbReference type="ARBA" id="ARBA00013253"/>
    </source>
</evidence>
<dbReference type="SUPFAM" id="SSF55083">
    <property type="entry name" value="6-hydroxymethyl-7,8-dihydropterin pyrophosphokinase, HPPK"/>
    <property type="match status" value="1"/>
</dbReference>
<evidence type="ECO:0000256" key="6">
    <source>
        <dbReference type="ARBA" id="ARBA00022741"/>
    </source>
</evidence>
<reference evidence="15" key="1">
    <citation type="submission" date="2016-10" db="EMBL/GenBank/DDBJ databases">
        <authorList>
            <person name="Varghese N."/>
            <person name="Submissions S."/>
        </authorList>
    </citation>
    <scope>NUCLEOTIDE SEQUENCE [LARGE SCALE GENOMIC DNA]</scope>
    <source>
        <strain evidence="15">IBRC-M 10761</strain>
    </source>
</reference>
<keyword evidence="8" id="KW-0067">ATP-binding</keyword>
<dbReference type="GO" id="GO:0016301">
    <property type="term" value="F:kinase activity"/>
    <property type="evidence" value="ECO:0007669"/>
    <property type="project" value="UniProtKB-KW"/>
</dbReference>
<keyword evidence="5" id="KW-0808">Transferase</keyword>
<name>A0A1H7ARD9_9BACT</name>